<reference evidence="2 3" key="1">
    <citation type="submission" date="2016-05" db="EMBL/GenBank/DDBJ databases">
        <title>Complete genome sequence of Corynebacterium crudilactis, a new Corynebacterium species isolated from raw cow's milk.</title>
        <authorList>
            <person name="Christian R."/>
            <person name="Zimmermann J."/>
            <person name="Lipski A."/>
            <person name="Kalinowski J."/>
        </authorList>
    </citation>
    <scope>NUCLEOTIDE SEQUENCE [LARGE SCALE GENOMIC DNA]</scope>
    <source>
        <strain evidence="2 3">JZ16</strain>
    </source>
</reference>
<keyword evidence="1" id="KW-1133">Transmembrane helix</keyword>
<evidence type="ECO:0000256" key="1">
    <source>
        <dbReference type="SAM" id="Phobius"/>
    </source>
</evidence>
<keyword evidence="3" id="KW-1185">Reference proteome</keyword>
<feature type="transmembrane region" description="Helical" evidence="1">
    <location>
        <begin position="150"/>
        <end position="170"/>
    </location>
</feature>
<protein>
    <recommendedName>
        <fullName evidence="4">ABC transporter permease</fullName>
    </recommendedName>
</protein>
<proteinExistence type="predicted"/>
<dbReference type="AlphaFoldDB" id="A0A172QVD9"/>
<evidence type="ECO:0008006" key="4">
    <source>
        <dbReference type="Google" id="ProtNLM"/>
    </source>
</evidence>
<dbReference type="EMBL" id="CP015622">
    <property type="protein sequence ID" value="ANE04669.1"/>
    <property type="molecule type" value="Genomic_DNA"/>
</dbReference>
<dbReference type="Proteomes" id="UP000076929">
    <property type="component" value="Chromosome"/>
</dbReference>
<dbReference type="STRING" id="1652495.ccrud_10925"/>
<dbReference type="KEGG" id="ccjz:ccrud_10925"/>
<evidence type="ECO:0000313" key="2">
    <source>
        <dbReference type="EMBL" id="ANE04669.1"/>
    </source>
</evidence>
<gene>
    <name evidence="2" type="ORF">ccrud_10925</name>
</gene>
<sequence>MHPPIESALRYLYLFIFPFVMVSMMLTVMLGAMHEPGSKDMPVAVVGQTIEQAEQTIAGLEENMEGLFVFEASDNTEETRQLVANRNLVSALVLPSMDVPQATIITNQSGNSSAKMVVGQVFSQVMSAEQIPVVEEDIAPLLTIDSMGTVSMYIAMGWILSGFMMIVVGANAAPASRALRKLLPLLVIYSAFVHFLGGRARSPQPRA</sequence>
<feature type="transmembrane region" description="Helical" evidence="1">
    <location>
        <begin position="12"/>
        <end position="33"/>
    </location>
</feature>
<keyword evidence="1" id="KW-0812">Transmembrane</keyword>
<keyword evidence="1" id="KW-0472">Membrane</keyword>
<name>A0A172QVD9_9CORY</name>
<accession>A0A172QVD9</accession>
<organism evidence="2 3">
    <name type="scientific">Corynebacterium crudilactis</name>
    <dbReference type="NCBI Taxonomy" id="1652495"/>
    <lineage>
        <taxon>Bacteria</taxon>
        <taxon>Bacillati</taxon>
        <taxon>Actinomycetota</taxon>
        <taxon>Actinomycetes</taxon>
        <taxon>Mycobacteriales</taxon>
        <taxon>Corynebacteriaceae</taxon>
        <taxon>Corynebacterium</taxon>
    </lineage>
</organism>
<evidence type="ECO:0000313" key="3">
    <source>
        <dbReference type="Proteomes" id="UP000076929"/>
    </source>
</evidence>